<dbReference type="Gene3D" id="2.40.160.210">
    <property type="entry name" value="Acyl-CoA thioesterase, double hotdog domain"/>
    <property type="match status" value="1"/>
</dbReference>
<comment type="similarity">
    <text evidence="1">Belongs to the C/M/P thioester hydrolase family.</text>
</comment>
<gene>
    <name evidence="5" type="ORF">H1D24_18840</name>
</gene>
<feature type="domain" description="Acyl-CoA thioesterase-like N-terminal HotDog" evidence="3">
    <location>
        <begin position="54"/>
        <end position="128"/>
    </location>
</feature>
<dbReference type="PANTHER" id="PTHR11066:SF34">
    <property type="entry name" value="ACYL-COENZYME A THIOESTERASE 8"/>
    <property type="match status" value="1"/>
</dbReference>
<name>A0A7W0IA65_9ACTN</name>
<dbReference type="InterPro" id="IPR049449">
    <property type="entry name" value="TesB_ACOT8-like_N"/>
</dbReference>
<proteinExistence type="inferred from homology"/>
<dbReference type="GO" id="GO:0047617">
    <property type="term" value="F:fatty acyl-CoA hydrolase activity"/>
    <property type="evidence" value="ECO:0007669"/>
    <property type="project" value="InterPro"/>
</dbReference>
<dbReference type="InterPro" id="IPR042171">
    <property type="entry name" value="Acyl-CoA_hotdog"/>
</dbReference>
<dbReference type="GO" id="GO:0006637">
    <property type="term" value="P:acyl-CoA metabolic process"/>
    <property type="evidence" value="ECO:0007669"/>
    <property type="project" value="InterPro"/>
</dbReference>
<evidence type="ECO:0000259" key="4">
    <source>
        <dbReference type="Pfam" id="PF20789"/>
    </source>
</evidence>
<dbReference type="AlphaFoldDB" id="A0A7W0IA65"/>
<evidence type="ECO:0000313" key="5">
    <source>
        <dbReference type="EMBL" id="MBA2947811.1"/>
    </source>
</evidence>
<dbReference type="InterPro" id="IPR003703">
    <property type="entry name" value="Acyl_CoA_thio"/>
</dbReference>
<evidence type="ECO:0000256" key="1">
    <source>
        <dbReference type="ARBA" id="ARBA00006538"/>
    </source>
</evidence>
<feature type="domain" description="Acyl-CoA thioesterase-like C-terminal" evidence="4">
    <location>
        <begin position="160"/>
        <end position="281"/>
    </location>
</feature>
<dbReference type="RefSeq" id="WP_181658785.1">
    <property type="nucleotide sequence ID" value="NZ_JACEHE010000011.1"/>
</dbReference>
<dbReference type="Pfam" id="PF20789">
    <property type="entry name" value="4HBT_3C"/>
    <property type="match status" value="1"/>
</dbReference>
<organism evidence="5 6">
    <name type="scientific">Streptomyces himalayensis subsp. himalayensis</name>
    <dbReference type="NCBI Taxonomy" id="2756131"/>
    <lineage>
        <taxon>Bacteria</taxon>
        <taxon>Bacillati</taxon>
        <taxon>Actinomycetota</taxon>
        <taxon>Actinomycetes</taxon>
        <taxon>Kitasatosporales</taxon>
        <taxon>Streptomycetaceae</taxon>
        <taxon>Streptomyces</taxon>
        <taxon>Streptomyces himalayensis</taxon>
    </lineage>
</organism>
<dbReference type="InterPro" id="IPR029069">
    <property type="entry name" value="HotDog_dom_sf"/>
</dbReference>
<evidence type="ECO:0000313" key="6">
    <source>
        <dbReference type="Proteomes" id="UP000545761"/>
    </source>
</evidence>
<sequence>MSDLWSDLLDCLGLRALPSPPPQPGTGGAGVQLPSPQSARLVFEGPNQQLSYHRLFGGQLLAQFVRAASLACPGKAVKSLHVLFPRAGRTDETVRYEAECLHEGGTFATWTVVARQRSGVVATASVSMHADEGGPDHQTVAPVAAPLSPEHRVELDLLPWETRASADLDSPAAQPPELDLWMRTPEADPHLAPALLAYATDLTLIGTALRPLEGVSQQDAGKAFTSAVTSHTVWFHRPFRTDEWLLLRQHSPLVAHGRCHGRGDVLTTDGSLVASYAQEALLRFRPADRPADQPSS</sequence>
<dbReference type="Pfam" id="PF13622">
    <property type="entry name" value="4HBT_3"/>
    <property type="match status" value="1"/>
</dbReference>
<dbReference type="CDD" id="cd03444">
    <property type="entry name" value="Thioesterase_II_repeat1"/>
    <property type="match status" value="1"/>
</dbReference>
<dbReference type="GO" id="GO:0009062">
    <property type="term" value="P:fatty acid catabolic process"/>
    <property type="evidence" value="ECO:0007669"/>
    <property type="project" value="TreeGrafter"/>
</dbReference>
<accession>A0A7W0IA65</accession>
<dbReference type="CDD" id="cd03445">
    <property type="entry name" value="Thioesterase_II_repeat2"/>
    <property type="match status" value="1"/>
</dbReference>
<protein>
    <submittedName>
        <fullName evidence="5">Thioesterase family protein</fullName>
    </submittedName>
</protein>
<dbReference type="Proteomes" id="UP000545761">
    <property type="component" value="Unassembled WGS sequence"/>
</dbReference>
<comment type="caution">
    <text evidence="5">The sequence shown here is derived from an EMBL/GenBank/DDBJ whole genome shotgun (WGS) entry which is preliminary data.</text>
</comment>
<dbReference type="SUPFAM" id="SSF54637">
    <property type="entry name" value="Thioesterase/thiol ester dehydrase-isomerase"/>
    <property type="match status" value="2"/>
</dbReference>
<evidence type="ECO:0000259" key="3">
    <source>
        <dbReference type="Pfam" id="PF13622"/>
    </source>
</evidence>
<dbReference type="EMBL" id="JACEHE010000011">
    <property type="protein sequence ID" value="MBA2947811.1"/>
    <property type="molecule type" value="Genomic_DNA"/>
</dbReference>
<dbReference type="PANTHER" id="PTHR11066">
    <property type="entry name" value="ACYL-COA THIOESTERASE"/>
    <property type="match status" value="1"/>
</dbReference>
<dbReference type="InterPro" id="IPR049450">
    <property type="entry name" value="ACOT8-like_C"/>
</dbReference>
<evidence type="ECO:0000256" key="2">
    <source>
        <dbReference type="ARBA" id="ARBA00022801"/>
    </source>
</evidence>
<keyword evidence="2" id="KW-0378">Hydrolase</keyword>
<reference evidence="5 6" key="1">
    <citation type="submission" date="2020-07" db="EMBL/GenBank/DDBJ databases">
        <title>Streptomyces isolated from Indian soil.</title>
        <authorList>
            <person name="Mandal S."/>
            <person name="Maiti P.K."/>
        </authorList>
    </citation>
    <scope>NUCLEOTIDE SEQUENCE [LARGE SCALE GENOMIC DNA]</scope>
    <source>
        <strain evidence="5 6">PSKA28</strain>
    </source>
</reference>